<dbReference type="InterPro" id="IPR050226">
    <property type="entry name" value="NagZ_Beta-hexosaminidase"/>
</dbReference>
<dbReference type="Pfam" id="PF00933">
    <property type="entry name" value="Glyco_hydro_3"/>
    <property type="match status" value="1"/>
</dbReference>
<dbReference type="GO" id="GO:0004553">
    <property type="term" value="F:hydrolase activity, hydrolyzing O-glycosyl compounds"/>
    <property type="evidence" value="ECO:0007669"/>
    <property type="project" value="InterPro"/>
</dbReference>
<dbReference type="Proteomes" id="UP001147747">
    <property type="component" value="Unassembled WGS sequence"/>
</dbReference>
<dbReference type="InterPro" id="IPR036962">
    <property type="entry name" value="Glyco_hydro_3_N_sf"/>
</dbReference>
<keyword evidence="3" id="KW-0325">Glycoprotein</keyword>
<proteinExistence type="inferred from homology"/>
<feature type="compositionally biased region" description="Polar residues" evidence="6">
    <location>
        <begin position="117"/>
        <end position="126"/>
    </location>
</feature>
<reference evidence="9" key="2">
    <citation type="journal article" date="2023" name="IMA Fungus">
        <title>Comparative genomic study of the Penicillium genus elucidates a diverse pangenome and 15 lateral gene transfer events.</title>
        <authorList>
            <person name="Petersen C."/>
            <person name="Sorensen T."/>
            <person name="Nielsen M.R."/>
            <person name="Sondergaard T.E."/>
            <person name="Sorensen J.L."/>
            <person name="Fitzpatrick D.A."/>
            <person name="Frisvad J.C."/>
            <person name="Nielsen K.L."/>
        </authorList>
    </citation>
    <scope>NUCLEOTIDE SEQUENCE</scope>
    <source>
        <strain evidence="9">IBT 29677</strain>
    </source>
</reference>
<comment type="similarity">
    <text evidence="1">Belongs to the glycosyl hydrolase 3 family.</text>
</comment>
<evidence type="ECO:0000259" key="8">
    <source>
        <dbReference type="Pfam" id="PF00933"/>
    </source>
</evidence>
<dbReference type="RefSeq" id="XP_056491621.1">
    <property type="nucleotide sequence ID" value="XM_056628887.1"/>
</dbReference>
<dbReference type="AlphaFoldDB" id="A0A9W9W6H5"/>
<organism evidence="9 10">
    <name type="scientific">Penicillium cosmopolitanum</name>
    <dbReference type="NCBI Taxonomy" id="1131564"/>
    <lineage>
        <taxon>Eukaryota</taxon>
        <taxon>Fungi</taxon>
        <taxon>Dikarya</taxon>
        <taxon>Ascomycota</taxon>
        <taxon>Pezizomycotina</taxon>
        <taxon>Eurotiomycetes</taxon>
        <taxon>Eurotiomycetidae</taxon>
        <taxon>Eurotiales</taxon>
        <taxon>Aspergillaceae</taxon>
        <taxon>Penicillium</taxon>
    </lineage>
</organism>
<feature type="chain" id="PRO_5040988037" evidence="7">
    <location>
        <begin position="25"/>
        <end position="362"/>
    </location>
</feature>
<dbReference type="SUPFAM" id="SSF51445">
    <property type="entry name" value="(Trans)glycosidases"/>
    <property type="match status" value="1"/>
</dbReference>
<dbReference type="GO" id="GO:0005975">
    <property type="term" value="P:carbohydrate metabolic process"/>
    <property type="evidence" value="ECO:0007669"/>
    <property type="project" value="InterPro"/>
</dbReference>
<reference evidence="9" key="1">
    <citation type="submission" date="2022-12" db="EMBL/GenBank/DDBJ databases">
        <authorList>
            <person name="Petersen C."/>
        </authorList>
    </citation>
    <scope>NUCLEOTIDE SEQUENCE</scope>
    <source>
        <strain evidence="9">IBT 29677</strain>
    </source>
</reference>
<dbReference type="InterPro" id="IPR017853">
    <property type="entry name" value="GH"/>
</dbReference>
<dbReference type="PANTHER" id="PTHR30480:SF14">
    <property type="entry name" value="HYDROLASE, PUTATIVE (AFU_ORTHOLOGUE AFUA_4G13770)-RELATED"/>
    <property type="match status" value="1"/>
</dbReference>
<evidence type="ECO:0000256" key="4">
    <source>
        <dbReference type="ARBA" id="ARBA00023277"/>
    </source>
</evidence>
<feature type="region of interest" description="Disordered" evidence="6">
    <location>
        <begin position="107"/>
        <end position="132"/>
    </location>
</feature>
<dbReference type="EMBL" id="JAPZBU010000005">
    <property type="protein sequence ID" value="KAJ5404379.1"/>
    <property type="molecule type" value="Genomic_DNA"/>
</dbReference>
<dbReference type="PANTHER" id="PTHR30480">
    <property type="entry name" value="BETA-HEXOSAMINIDASE-RELATED"/>
    <property type="match status" value="1"/>
</dbReference>
<keyword evidence="7" id="KW-0732">Signal</keyword>
<protein>
    <submittedName>
        <fullName evidence="9">Glycoside hydrolase superfamily</fullName>
    </submittedName>
</protein>
<feature type="domain" description="Glycoside hydrolase family 3 N-terminal" evidence="8">
    <location>
        <begin position="52"/>
        <end position="354"/>
    </location>
</feature>
<evidence type="ECO:0000313" key="10">
    <source>
        <dbReference type="Proteomes" id="UP001147747"/>
    </source>
</evidence>
<feature type="signal peptide" evidence="7">
    <location>
        <begin position="1"/>
        <end position="24"/>
    </location>
</feature>
<evidence type="ECO:0000256" key="5">
    <source>
        <dbReference type="ARBA" id="ARBA00023295"/>
    </source>
</evidence>
<dbReference type="OrthoDB" id="416222at2759"/>
<sequence>MRIATSTLLAPLFLCLTLADTTQATSSNDLTVEVGHHVIFSYPGLEPPTHLFDLIKQGKVGGIILFGENVDSNLSNVIENFQNAYQQSPTYAGFPLLITTDQEGGQIRRLPGGPEQSAKQVGQSTDPKGAATKAGQDAAVTLKEYKMNANLAPVLDVYREADDFTDQYGRSFSNSSAVVSECGLAFITAQQKAGVLATAKHFPGLGAALKDSNTDEEPVTIDLTLRQLHTVDLVPYKDAIAAGLDMVMTSWAIYPALDDKYPSGLSKKWVQGELRGRLGFEGVTITDAIEAGALKSFGDDATRGLLAAQAGMDILLASGRNVSQGEAIVNGLVAALQNGNLSKDLFSEATDRILGMRKRIQG</sequence>
<evidence type="ECO:0000256" key="3">
    <source>
        <dbReference type="ARBA" id="ARBA00023180"/>
    </source>
</evidence>
<keyword evidence="2 9" id="KW-0378">Hydrolase</keyword>
<comment type="caution">
    <text evidence="9">The sequence shown here is derived from an EMBL/GenBank/DDBJ whole genome shotgun (WGS) entry which is preliminary data.</text>
</comment>
<keyword evidence="4" id="KW-0119">Carbohydrate metabolism</keyword>
<keyword evidence="5" id="KW-0326">Glycosidase</keyword>
<evidence type="ECO:0000256" key="7">
    <source>
        <dbReference type="SAM" id="SignalP"/>
    </source>
</evidence>
<dbReference type="GeneID" id="81367867"/>
<evidence type="ECO:0000256" key="2">
    <source>
        <dbReference type="ARBA" id="ARBA00022801"/>
    </source>
</evidence>
<dbReference type="GO" id="GO:0009254">
    <property type="term" value="P:peptidoglycan turnover"/>
    <property type="evidence" value="ECO:0007669"/>
    <property type="project" value="TreeGrafter"/>
</dbReference>
<evidence type="ECO:0000256" key="1">
    <source>
        <dbReference type="ARBA" id="ARBA00005336"/>
    </source>
</evidence>
<evidence type="ECO:0000313" key="9">
    <source>
        <dbReference type="EMBL" id="KAJ5404379.1"/>
    </source>
</evidence>
<evidence type="ECO:0000256" key="6">
    <source>
        <dbReference type="SAM" id="MobiDB-lite"/>
    </source>
</evidence>
<dbReference type="InterPro" id="IPR001764">
    <property type="entry name" value="Glyco_hydro_3_N"/>
</dbReference>
<name>A0A9W9W6H5_9EURO</name>
<accession>A0A9W9W6H5</accession>
<gene>
    <name evidence="9" type="ORF">N7509_004250</name>
</gene>
<dbReference type="Gene3D" id="3.20.20.300">
    <property type="entry name" value="Glycoside hydrolase, family 3, N-terminal domain"/>
    <property type="match status" value="1"/>
</dbReference>
<keyword evidence="10" id="KW-1185">Reference proteome</keyword>